<sequence length="271" mass="30668">MVRVDKDNLTLSTDRSQSANGNERVGFLDLPPELRLTIYEPCLQANVSDQPLMGFGRKQTAETKASLFYDKTRPRCRRLGVRWPYHLNLVPALLGTCRHIHTEASEVLYAHDFNFFAGPLSDSTPKRCIPFGEDYVHKLRTVTCVFTTHRTTYEPDWFAKALRAADATLTKHPLLTNLTTTIIMSESFEEGITHYLSRQNKMTGSQYAAYVKDWTLSQQQTAMCKIAPKMSFVLQAEPRSYSEYFDVLFKEVSDALGKAIGEVRAANASVP</sequence>
<dbReference type="EMBL" id="JAWDJW010000588">
    <property type="protein sequence ID" value="KAK3080400.1"/>
    <property type="molecule type" value="Genomic_DNA"/>
</dbReference>
<comment type="caution">
    <text evidence="1">The sequence shown here is derived from an EMBL/GenBank/DDBJ whole genome shotgun (WGS) entry which is preliminary data.</text>
</comment>
<reference evidence="1" key="1">
    <citation type="submission" date="2024-09" db="EMBL/GenBank/DDBJ databases">
        <title>Black Yeasts Isolated from many extreme environments.</title>
        <authorList>
            <person name="Coleine C."/>
            <person name="Stajich J.E."/>
            <person name="Selbmann L."/>
        </authorList>
    </citation>
    <scope>NUCLEOTIDE SEQUENCE</scope>
    <source>
        <strain evidence="1">CCFEE 5737</strain>
    </source>
</reference>
<name>A0ACC3DUL0_9PEZI</name>
<organism evidence="1 2">
    <name type="scientific">Coniosporium uncinatum</name>
    <dbReference type="NCBI Taxonomy" id="93489"/>
    <lineage>
        <taxon>Eukaryota</taxon>
        <taxon>Fungi</taxon>
        <taxon>Dikarya</taxon>
        <taxon>Ascomycota</taxon>
        <taxon>Pezizomycotina</taxon>
        <taxon>Dothideomycetes</taxon>
        <taxon>Dothideomycetes incertae sedis</taxon>
        <taxon>Coniosporium</taxon>
    </lineage>
</organism>
<dbReference type="Proteomes" id="UP001186974">
    <property type="component" value="Unassembled WGS sequence"/>
</dbReference>
<accession>A0ACC3DUL0</accession>
<gene>
    <name evidence="1" type="ORF">LTS18_001792</name>
</gene>
<evidence type="ECO:0000313" key="1">
    <source>
        <dbReference type="EMBL" id="KAK3080400.1"/>
    </source>
</evidence>
<proteinExistence type="predicted"/>
<evidence type="ECO:0000313" key="2">
    <source>
        <dbReference type="Proteomes" id="UP001186974"/>
    </source>
</evidence>
<keyword evidence="2" id="KW-1185">Reference proteome</keyword>
<protein>
    <submittedName>
        <fullName evidence="1">Uncharacterized protein</fullName>
    </submittedName>
</protein>